<gene>
    <name evidence="2" type="ORF">FGADI_12221</name>
</gene>
<dbReference type="AlphaFoldDB" id="A0A8H4WPF7"/>
<evidence type="ECO:0000256" key="1">
    <source>
        <dbReference type="SAM" id="MobiDB-lite"/>
    </source>
</evidence>
<dbReference type="Proteomes" id="UP000604273">
    <property type="component" value="Unassembled WGS sequence"/>
</dbReference>
<dbReference type="OrthoDB" id="5424209at2759"/>
<organism evidence="2 3">
    <name type="scientific">Fusarium gaditjirri</name>
    <dbReference type="NCBI Taxonomy" id="282569"/>
    <lineage>
        <taxon>Eukaryota</taxon>
        <taxon>Fungi</taxon>
        <taxon>Dikarya</taxon>
        <taxon>Ascomycota</taxon>
        <taxon>Pezizomycotina</taxon>
        <taxon>Sordariomycetes</taxon>
        <taxon>Hypocreomycetidae</taxon>
        <taxon>Hypocreales</taxon>
        <taxon>Nectriaceae</taxon>
        <taxon>Fusarium</taxon>
        <taxon>Fusarium nisikadoi species complex</taxon>
    </lineage>
</organism>
<accession>A0A8H4WPF7</accession>
<comment type="caution">
    <text evidence="2">The sequence shown here is derived from an EMBL/GenBank/DDBJ whole genome shotgun (WGS) entry which is preliminary data.</text>
</comment>
<name>A0A8H4WPF7_9HYPO</name>
<reference evidence="2" key="2">
    <citation type="submission" date="2020-05" db="EMBL/GenBank/DDBJ databases">
        <authorList>
            <person name="Kim H.-S."/>
            <person name="Proctor R.H."/>
            <person name="Brown D.W."/>
        </authorList>
    </citation>
    <scope>NUCLEOTIDE SEQUENCE</scope>
    <source>
        <strain evidence="2">NRRL 45417</strain>
    </source>
</reference>
<dbReference type="EMBL" id="JABFAI010000386">
    <property type="protein sequence ID" value="KAF4945065.1"/>
    <property type="molecule type" value="Genomic_DNA"/>
</dbReference>
<reference evidence="2" key="1">
    <citation type="journal article" date="2020" name="BMC Genomics">
        <title>Correction to: Identification and distribution of gene clusters required for synthesis of sphingolipid metabolism inhibitors in diverse species of the filamentous fungus Fusarium.</title>
        <authorList>
            <person name="Kim H.S."/>
            <person name="Lohmar J.M."/>
            <person name="Busman M."/>
            <person name="Brown D.W."/>
            <person name="Naumann T.A."/>
            <person name="Divon H.H."/>
            <person name="Lysoe E."/>
            <person name="Uhlig S."/>
            <person name="Proctor R.H."/>
        </authorList>
    </citation>
    <scope>NUCLEOTIDE SEQUENCE</scope>
    <source>
        <strain evidence="2">NRRL 45417</strain>
    </source>
</reference>
<sequence>MTEPPAVPPSRKESRGYYSGLPDSPDLVARSTTTPWKGPVYESDVYQRILDPVGKHAVVSLWNESTGPVRHKILEAVGDIGWNAIDILRCGSADPDERHFVRPVILFVSVEPGSTTWLKGRAVALKCRDTLREHGINDVEVEIKVSRITPCCSNDQDQTESEPPTAKLSPHIPTLQEENYRRDSIQLSEFLGTKIASSRHPSREGTKGLYLKVRNTETVVALTCRHVVFGPEEENMDFCHNTHTSRGVIQPGNKTYQDTVESLRREISRENFAIDVYESLTPVPEKGLEDARSCKAKAESSLQRHEPFESMESRIIGHVLFSPKLGLSSSSPTRFRDWTLIELDQKKYQTPLAKLENAFPSGYGTFSVNVMTWGGLYQERKRRLCLPLGIPIFPQSGVLSEAEMRCPDHEFEVLGKTVVDEDLMRVAMYGSTSGLSHGVANTARSVIRRFVEGVPMISEE</sequence>
<evidence type="ECO:0000313" key="3">
    <source>
        <dbReference type="Proteomes" id="UP000604273"/>
    </source>
</evidence>
<protein>
    <submittedName>
        <fullName evidence="2">Uncharacterized protein</fullName>
    </submittedName>
</protein>
<proteinExistence type="predicted"/>
<feature type="region of interest" description="Disordered" evidence="1">
    <location>
        <begin position="1"/>
        <end position="26"/>
    </location>
</feature>
<keyword evidence="3" id="KW-1185">Reference proteome</keyword>
<evidence type="ECO:0000313" key="2">
    <source>
        <dbReference type="EMBL" id="KAF4945065.1"/>
    </source>
</evidence>